<comment type="subcellular location">
    <subcellularLocation>
        <location evidence="9">Cytoplasm</location>
    </subcellularLocation>
</comment>
<reference evidence="12 13" key="1">
    <citation type="submission" date="2019-07" db="EMBL/GenBank/DDBJ databases">
        <title>Genome sequence of 2 isolates from Red Sea Mangroves.</title>
        <authorList>
            <person name="Sefrji F."/>
            <person name="Michoud G."/>
            <person name="Merlino G."/>
            <person name="Daffonchio D."/>
        </authorList>
    </citation>
    <scope>NUCLEOTIDE SEQUENCE [LARGE SCALE GENOMIC DNA]</scope>
    <source>
        <strain evidence="12 13">R1DC41</strain>
    </source>
</reference>
<evidence type="ECO:0000256" key="7">
    <source>
        <dbReference type="ARBA" id="ARBA00033367"/>
    </source>
</evidence>
<comment type="catalytic activity">
    <reaction evidence="8">
        <text>Hydrolysis of terminal non-reducing beta-D-fructofuranoside residues in beta-D-fructofuranosides.</text>
        <dbReference type="EC" id="3.2.1.26"/>
    </reaction>
</comment>
<feature type="domain" description="Glycosyl hydrolase family 32 N-terminal" evidence="10">
    <location>
        <begin position="32"/>
        <end position="340"/>
    </location>
</feature>
<dbReference type="EC" id="3.2.1.26" evidence="3 8"/>
<dbReference type="SUPFAM" id="SSF75005">
    <property type="entry name" value="Arabinanase/levansucrase/invertase"/>
    <property type="match status" value="1"/>
</dbReference>
<dbReference type="Gene3D" id="2.60.120.560">
    <property type="entry name" value="Exo-inulinase, domain 1"/>
    <property type="match status" value="1"/>
</dbReference>
<evidence type="ECO:0000259" key="10">
    <source>
        <dbReference type="Pfam" id="PF00251"/>
    </source>
</evidence>
<dbReference type="InterPro" id="IPR006232">
    <property type="entry name" value="Suc6P_hydrolase"/>
</dbReference>
<dbReference type="InterPro" id="IPR023296">
    <property type="entry name" value="Glyco_hydro_beta-prop_sf"/>
</dbReference>
<dbReference type="GO" id="GO:0005985">
    <property type="term" value="P:sucrose metabolic process"/>
    <property type="evidence" value="ECO:0007669"/>
    <property type="project" value="UniProtKB-UniPathway"/>
</dbReference>
<name>A0A7S8CCK9_9BACI</name>
<dbReference type="KEGG" id="mcui:G8O30_11350"/>
<keyword evidence="9" id="KW-0119">Carbohydrate metabolism</keyword>
<dbReference type="Pfam" id="PF00251">
    <property type="entry name" value="Glyco_hydro_32N"/>
    <property type="match status" value="1"/>
</dbReference>
<dbReference type="PANTHER" id="PTHR43101">
    <property type="entry name" value="BETA-FRUCTOSIDASE"/>
    <property type="match status" value="1"/>
</dbReference>
<protein>
    <recommendedName>
        <fullName evidence="4 8">Sucrose-6-phosphate hydrolase</fullName>
        <ecNumber evidence="3 8">3.2.1.26</ecNumber>
    </recommendedName>
    <alternativeName>
        <fullName evidence="7 9">Invertase</fullName>
    </alternativeName>
</protein>
<dbReference type="GO" id="GO:0005737">
    <property type="term" value="C:cytoplasm"/>
    <property type="evidence" value="ECO:0007669"/>
    <property type="project" value="UniProtKB-SubCell"/>
</dbReference>
<accession>A0A7S8CCK9</accession>
<dbReference type="SUPFAM" id="SSF49899">
    <property type="entry name" value="Concanavalin A-like lectins/glucanases"/>
    <property type="match status" value="1"/>
</dbReference>
<evidence type="ECO:0000259" key="11">
    <source>
        <dbReference type="Pfam" id="PF08244"/>
    </source>
</evidence>
<dbReference type="InterPro" id="IPR001362">
    <property type="entry name" value="Glyco_hydro_32"/>
</dbReference>
<dbReference type="Gene3D" id="2.115.10.20">
    <property type="entry name" value="Glycosyl hydrolase domain, family 43"/>
    <property type="match status" value="1"/>
</dbReference>
<dbReference type="Proteomes" id="UP000593626">
    <property type="component" value="Chromosome"/>
</dbReference>
<comment type="similarity">
    <text evidence="2 8">Belongs to the glycosyl hydrolase 32 family.</text>
</comment>
<comment type="pathway">
    <text evidence="1 9">Glycan biosynthesis; sucrose metabolism.</text>
</comment>
<dbReference type="InterPro" id="IPR051214">
    <property type="entry name" value="GH32_Enzymes"/>
</dbReference>
<keyword evidence="5 8" id="KW-0378">Hydrolase</keyword>
<sequence>MNKHQKAIEKAAEFVETKRDNAQKSPWQLAYHITTPANWMNDPNGFSTFNGKYHLFYQFHPYSPEWGPMHWGHVTSKDLVHWEEQPIALAPSEAYDVDGCFSGSAIEKDGMLYLMYTGNVWTGPDHDKDLKQVQCIAVSEDGIHFEKYEGNPVISEVPAGLDIHPYHFRDPKVWQEGNTYYCVLGSRTNDQQGQVLLYQSADLLEWEFVSVLARGEDGFSFMWECPDLFELDGKDVLLFSPQGVKPRGDYFKNLHQAGTLVGDWDRTSHTFTHDDFTMMDYGFDYYAPQSTLSPDGRRITIAWMAMWESQMPEQEHDWAGAMTLPREVWLDAENQVRSYPVRELEALRGEMQTGDLKPYIGELQVEFDLKKTAIAEMLLRVGENGEKTILRYDAITEKLELNRYNSGVGPGGIRRCHVPLRDGKLTLNIFMDRSSIEVFANRGEKSMTARIYPAAESTGFDVKVSAESTISSVLYWPFHS</sequence>
<dbReference type="InterPro" id="IPR013320">
    <property type="entry name" value="ConA-like_dom_sf"/>
</dbReference>
<dbReference type="CDD" id="cd08996">
    <property type="entry name" value="GH32_FFase"/>
    <property type="match status" value="1"/>
</dbReference>
<keyword evidence="6 8" id="KW-0326">Glycosidase</keyword>
<keyword evidence="13" id="KW-1185">Reference proteome</keyword>
<evidence type="ECO:0000256" key="5">
    <source>
        <dbReference type="ARBA" id="ARBA00022801"/>
    </source>
</evidence>
<dbReference type="Pfam" id="PF08244">
    <property type="entry name" value="Glyco_hydro_32C"/>
    <property type="match status" value="1"/>
</dbReference>
<evidence type="ECO:0000313" key="13">
    <source>
        <dbReference type="Proteomes" id="UP000593626"/>
    </source>
</evidence>
<dbReference type="SMART" id="SM00640">
    <property type="entry name" value="Glyco_32"/>
    <property type="match status" value="1"/>
</dbReference>
<dbReference type="InterPro" id="IPR013189">
    <property type="entry name" value="Glyco_hydro_32_C"/>
</dbReference>
<evidence type="ECO:0000256" key="6">
    <source>
        <dbReference type="ARBA" id="ARBA00023295"/>
    </source>
</evidence>
<dbReference type="UniPathway" id="UPA00238"/>
<dbReference type="PANTHER" id="PTHR43101:SF1">
    <property type="entry name" value="BETA-FRUCTOSIDASE"/>
    <property type="match status" value="1"/>
</dbReference>
<evidence type="ECO:0000256" key="8">
    <source>
        <dbReference type="RuleBase" id="RU362110"/>
    </source>
</evidence>
<evidence type="ECO:0000313" key="12">
    <source>
        <dbReference type="EMBL" id="QPC47499.1"/>
    </source>
</evidence>
<dbReference type="RefSeq" id="WP_239672169.1">
    <property type="nucleotide sequence ID" value="NZ_CP049742.1"/>
</dbReference>
<evidence type="ECO:0000256" key="4">
    <source>
        <dbReference type="ARBA" id="ARBA00019623"/>
    </source>
</evidence>
<dbReference type="EMBL" id="CP049742">
    <property type="protein sequence ID" value="QPC47499.1"/>
    <property type="molecule type" value="Genomic_DNA"/>
</dbReference>
<keyword evidence="9" id="KW-0963">Cytoplasm</keyword>
<evidence type="ECO:0000256" key="2">
    <source>
        <dbReference type="ARBA" id="ARBA00009902"/>
    </source>
</evidence>
<proteinExistence type="inferred from homology"/>
<organism evidence="12 13">
    <name type="scientific">Mangrovibacillus cuniculi</name>
    <dbReference type="NCBI Taxonomy" id="2593652"/>
    <lineage>
        <taxon>Bacteria</taxon>
        <taxon>Bacillati</taxon>
        <taxon>Bacillota</taxon>
        <taxon>Bacilli</taxon>
        <taxon>Bacillales</taxon>
        <taxon>Bacillaceae</taxon>
        <taxon>Mangrovibacillus</taxon>
    </lineage>
</organism>
<dbReference type="NCBIfam" id="TIGR01322">
    <property type="entry name" value="scrB_fam"/>
    <property type="match status" value="1"/>
</dbReference>
<comment type="function">
    <text evidence="9">Enables the bacterium to metabolize sucrose as a sole carbon source.</text>
</comment>
<dbReference type="InterPro" id="IPR013148">
    <property type="entry name" value="Glyco_hydro_32_N"/>
</dbReference>
<dbReference type="AlphaFoldDB" id="A0A7S8CCK9"/>
<evidence type="ECO:0000256" key="9">
    <source>
        <dbReference type="RuleBase" id="RU365015"/>
    </source>
</evidence>
<gene>
    <name evidence="12" type="ORF">G8O30_11350</name>
</gene>
<feature type="domain" description="Glycosyl hydrolase family 32 C-terminal" evidence="11">
    <location>
        <begin position="362"/>
        <end position="476"/>
    </location>
</feature>
<evidence type="ECO:0000256" key="3">
    <source>
        <dbReference type="ARBA" id="ARBA00012758"/>
    </source>
</evidence>
<dbReference type="GO" id="GO:0004564">
    <property type="term" value="F:beta-fructofuranosidase activity"/>
    <property type="evidence" value="ECO:0007669"/>
    <property type="project" value="UniProtKB-EC"/>
</dbReference>
<evidence type="ECO:0000256" key="1">
    <source>
        <dbReference type="ARBA" id="ARBA00004914"/>
    </source>
</evidence>